<evidence type="ECO:0000259" key="1">
    <source>
        <dbReference type="Pfam" id="PF08401"/>
    </source>
</evidence>
<gene>
    <name evidence="3" type="ORF">PLEI_3030</name>
</gene>
<evidence type="ECO:0000313" key="4">
    <source>
        <dbReference type="Proteomes" id="UP000030675"/>
    </source>
</evidence>
<sequence>MAKTNNTDFYQEVTNKIIDALEQGVKPWQCPWREDVVAGLPLNFSTQNEYRGMNIMLLWMSTQLNGYSSAQWLTFKQAVANGGKVRKGEKGTRIFFYKMVEKEQDGKKEEYPMLKTYVVFNLDQIEGIEVVSDELTEEVNTEDVDTLDEVESFLHATGADIRYGGQKAYFRPSTDEIVIPDRHRFSETADLYATVLHELTHWTGHKSRLHRESKGGFGSKDYAFEELVAELGSAFLMADLGIKGEVQHESYIASWLQALKSDKRYIFKAATMATKAHEYLKAYKDVQHSHAA</sequence>
<evidence type="ECO:0000259" key="2">
    <source>
        <dbReference type="Pfam" id="PF18818"/>
    </source>
</evidence>
<dbReference type="HOGENOM" id="CLU_041111_0_0_6"/>
<dbReference type="Pfam" id="PF18818">
    <property type="entry name" value="MPTase-PolyVal"/>
    <property type="match status" value="1"/>
</dbReference>
<dbReference type="PIRSF" id="PIRSF037112">
    <property type="entry name" value="Antirestriction_ArdC"/>
    <property type="match status" value="1"/>
</dbReference>
<dbReference type="AlphaFoldDB" id="V5H2R5"/>
<protein>
    <submittedName>
        <fullName evidence="3">ArdC protein</fullName>
    </submittedName>
</protein>
<dbReference type="InterPro" id="IPR041459">
    <property type="entry name" value="MPTase-PolyVal"/>
</dbReference>
<feature type="domain" description="Polyvalent protein metallopeptidase" evidence="2">
    <location>
        <begin position="149"/>
        <end position="271"/>
    </location>
</feature>
<dbReference type="GO" id="GO:0003697">
    <property type="term" value="F:single-stranded DNA binding"/>
    <property type="evidence" value="ECO:0007669"/>
    <property type="project" value="InterPro"/>
</dbReference>
<accession>V5H2R5</accession>
<reference evidence="4" key="1">
    <citation type="submission" date="2012-12" db="EMBL/GenBank/DDBJ databases">
        <title>Genome Sequence of Photobacterium leiognathi lrivu.4.1.</title>
        <authorList>
            <person name="Urbanczyk H."/>
            <person name="Ogura Y."/>
            <person name="Hayashi T."/>
            <person name="Dunlap P.V."/>
        </authorList>
    </citation>
    <scope>NUCLEOTIDE SEQUENCE [LARGE SCALE GENOMIC DNA]</scope>
    <source>
        <strain evidence="4">lrivu.4.1</strain>
    </source>
</reference>
<dbReference type="EMBL" id="DF196820">
    <property type="protein sequence ID" value="GAD31372.1"/>
    <property type="molecule type" value="Genomic_DNA"/>
</dbReference>
<name>V5H2R5_PHOLE</name>
<dbReference type="RefSeq" id="WP_023934206.1">
    <property type="nucleotide sequence ID" value="NZ_DF196820.1"/>
</dbReference>
<dbReference type="eggNOG" id="COG4227">
    <property type="taxonomic scope" value="Bacteria"/>
</dbReference>
<proteinExistence type="predicted"/>
<evidence type="ECO:0000313" key="3">
    <source>
        <dbReference type="EMBL" id="GAD31372.1"/>
    </source>
</evidence>
<feature type="domain" description="N-terminal" evidence="1">
    <location>
        <begin position="8"/>
        <end position="120"/>
    </location>
</feature>
<dbReference type="Proteomes" id="UP000030675">
    <property type="component" value="Unassembled WGS sequence"/>
</dbReference>
<dbReference type="InterPro" id="IPR017113">
    <property type="entry name" value="Antirestriction_ArdC"/>
</dbReference>
<dbReference type="InterPro" id="IPR013610">
    <property type="entry name" value="ArdC_N"/>
</dbReference>
<organism evidence="3 4">
    <name type="scientific">Photobacterium leiognathi lrivu.4.1</name>
    <dbReference type="NCBI Taxonomy" id="1248232"/>
    <lineage>
        <taxon>Bacteria</taxon>
        <taxon>Pseudomonadati</taxon>
        <taxon>Pseudomonadota</taxon>
        <taxon>Gammaproteobacteria</taxon>
        <taxon>Vibrionales</taxon>
        <taxon>Vibrionaceae</taxon>
        <taxon>Photobacterium</taxon>
    </lineage>
</organism>
<dbReference type="Pfam" id="PF08401">
    <property type="entry name" value="ArdcN"/>
    <property type="match status" value="1"/>
</dbReference>